<dbReference type="EMBL" id="JBDJPC010000001">
    <property type="protein sequence ID" value="KAL1516466.1"/>
    <property type="molecule type" value="Genomic_DNA"/>
</dbReference>
<accession>A0ABD1FB11</accession>
<dbReference type="Proteomes" id="UP001566132">
    <property type="component" value="Unassembled WGS sequence"/>
</dbReference>
<proteinExistence type="predicted"/>
<organism evidence="1 2">
    <name type="scientific">Hypothenemus hampei</name>
    <name type="common">Coffee berry borer</name>
    <dbReference type="NCBI Taxonomy" id="57062"/>
    <lineage>
        <taxon>Eukaryota</taxon>
        <taxon>Metazoa</taxon>
        <taxon>Ecdysozoa</taxon>
        <taxon>Arthropoda</taxon>
        <taxon>Hexapoda</taxon>
        <taxon>Insecta</taxon>
        <taxon>Pterygota</taxon>
        <taxon>Neoptera</taxon>
        <taxon>Endopterygota</taxon>
        <taxon>Coleoptera</taxon>
        <taxon>Polyphaga</taxon>
        <taxon>Cucujiformia</taxon>
        <taxon>Curculionidae</taxon>
        <taxon>Scolytinae</taxon>
        <taxon>Hypothenemus</taxon>
    </lineage>
</organism>
<sequence>MAFLHLVSFRAIFGPIKLIKYSKSVGDILTSYCEDQYKSVNIKEKERRSKINLVSFNEVQLAKTYNDSLPIAKKKHSDLMYLVSTNAIKKSYSYFYSSLKVSSENGSS</sequence>
<reference evidence="1 2" key="1">
    <citation type="submission" date="2024-05" db="EMBL/GenBank/DDBJ databases">
        <title>Genetic variation in Jamaican populations of the coffee berry borer (Hypothenemus hampei).</title>
        <authorList>
            <person name="Errbii M."/>
            <person name="Myrie A."/>
        </authorList>
    </citation>
    <scope>NUCLEOTIDE SEQUENCE [LARGE SCALE GENOMIC DNA]</scope>
    <source>
        <strain evidence="1">JA-Hopewell-2020-01-JO</strain>
        <tissue evidence="1">Whole body</tissue>
    </source>
</reference>
<evidence type="ECO:0000313" key="2">
    <source>
        <dbReference type="Proteomes" id="UP001566132"/>
    </source>
</evidence>
<keyword evidence="2" id="KW-1185">Reference proteome</keyword>
<gene>
    <name evidence="1" type="ORF">ABEB36_000375</name>
</gene>
<evidence type="ECO:0000313" key="1">
    <source>
        <dbReference type="EMBL" id="KAL1516466.1"/>
    </source>
</evidence>
<protein>
    <submittedName>
        <fullName evidence="1">Uncharacterized protein</fullName>
    </submittedName>
</protein>
<comment type="caution">
    <text evidence="1">The sequence shown here is derived from an EMBL/GenBank/DDBJ whole genome shotgun (WGS) entry which is preliminary data.</text>
</comment>
<name>A0ABD1FB11_HYPHA</name>
<dbReference type="AlphaFoldDB" id="A0ABD1FB11"/>